<feature type="transmembrane region" description="Helical" evidence="7">
    <location>
        <begin position="136"/>
        <end position="153"/>
    </location>
</feature>
<keyword evidence="7" id="KW-0813">Transport</keyword>
<evidence type="ECO:0000256" key="4">
    <source>
        <dbReference type="ARBA" id="ARBA00022692"/>
    </source>
</evidence>
<gene>
    <name evidence="9" type="ORF">KY465_01925</name>
</gene>
<feature type="transmembrane region" description="Helical" evidence="7">
    <location>
        <begin position="399"/>
        <end position="423"/>
    </location>
</feature>
<evidence type="ECO:0000256" key="1">
    <source>
        <dbReference type="ARBA" id="ARBA00004429"/>
    </source>
</evidence>
<dbReference type="NCBIfam" id="TIGR00786">
    <property type="entry name" value="dctM"/>
    <property type="match status" value="1"/>
</dbReference>
<feature type="transmembrane region" description="Helical" evidence="7">
    <location>
        <begin position="279"/>
        <end position="297"/>
    </location>
</feature>
<evidence type="ECO:0000256" key="6">
    <source>
        <dbReference type="ARBA" id="ARBA00023136"/>
    </source>
</evidence>
<feature type="transmembrane region" description="Helical" evidence="7">
    <location>
        <begin position="54"/>
        <end position="71"/>
    </location>
</feature>
<proteinExistence type="inferred from homology"/>
<dbReference type="InterPro" id="IPR004681">
    <property type="entry name" value="TRAP_DctM"/>
</dbReference>
<feature type="domain" description="TRAP C4-dicarboxylate transport system permease DctM subunit" evidence="8">
    <location>
        <begin position="9"/>
        <end position="419"/>
    </location>
</feature>
<dbReference type="Proteomes" id="UP001430804">
    <property type="component" value="Unassembled WGS sequence"/>
</dbReference>
<feature type="transmembrane region" description="Helical" evidence="7">
    <location>
        <begin position="219"/>
        <end position="237"/>
    </location>
</feature>
<comment type="caution">
    <text evidence="7">Lacks conserved residue(s) required for the propagation of feature annotation.</text>
</comment>
<feature type="transmembrane region" description="Helical" evidence="7">
    <location>
        <begin position="7"/>
        <end position="34"/>
    </location>
</feature>
<name>A0ABS6WJB3_9HYPH</name>
<dbReference type="PIRSF" id="PIRSF006066">
    <property type="entry name" value="HI0050"/>
    <property type="match status" value="1"/>
</dbReference>
<keyword evidence="3 7" id="KW-0997">Cell inner membrane</keyword>
<evidence type="ECO:0000313" key="9">
    <source>
        <dbReference type="EMBL" id="MBW3096032.1"/>
    </source>
</evidence>
<dbReference type="Pfam" id="PF06808">
    <property type="entry name" value="DctM"/>
    <property type="match status" value="1"/>
</dbReference>
<protein>
    <recommendedName>
        <fullName evidence="7">TRAP transporter large permease protein</fullName>
    </recommendedName>
</protein>
<organism evidence="9 10">
    <name type="scientific">Pseudohoeflea coraliihabitans</name>
    <dbReference type="NCBI Taxonomy" id="2860393"/>
    <lineage>
        <taxon>Bacteria</taxon>
        <taxon>Pseudomonadati</taxon>
        <taxon>Pseudomonadota</taxon>
        <taxon>Alphaproteobacteria</taxon>
        <taxon>Hyphomicrobiales</taxon>
        <taxon>Rhizobiaceae</taxon>
        <taxon>Pseudohoeflea</taxon>
    </lineage>
</organism>
<comment type="similarity">
    <text evidence="7">Belongs to the TRAP transporter large permease family.</text>
</comment>
<evidence type="ECO:0000313" key="10">
    <source>
        <dbReference type="Proteomes" id="UP001430804"/>
    </source>
</evidence>
<feature type="transmembrane region" description="Helical" evidence="7">
    <location>
        <begin position="243"/>
        <end position="259"/>
    </location>
</feature>
<evidence type="ECO:0000259" key="8">
    <source>
        <dbReference type="Pfam" id="PF06808"/>
    </source>
</evidence>
<dbReference type="RefSeq" id="WP_219157873.1">
    <property type="nucleotide sequence ID" value="NZ_JAHWQX010000001.1"/>
</dbReference>
<comment type="subunit">
    <text evidence="7">The complex comprises the extracytoplasmic solute receptor protein and the two transmembrane proteins.</text>
</comment>
<feature type="transmembrane region" description="Helical" evidence="7">
    <location>
        <begin position="173"/>
        <end position="198"/>
    </location>
</feature>
<accession>A0ABS6WJB3</accession>
<dbReference type="PANTHER" id="PTHR33362">
    <property type="entry name" value="SIALIC ACID TRAP TRANSPORTER PERMEASE PROTEIN SIAT-RELATED"/>
    <property type="match status" value="1"/>
</dbReference>
<dbReference type="EMBL" id="JAHWQX010000001">
    <property type="protein sequence ID" value="MBW3096032.1"/>
    <property type="molecule type" value="Genomic_DNA"/>
</dbReference>
<sequence>MSGEFIVMLGLLVALALMGVPIGLTLICSSIAYIHMRGLPLTAVTDSIMQGFSSNYIFLAIPLFILAARIMNAGSITDRMLDFAIGAVGHMRGGLSQVNVLSSLIFSGMSGSATADAAGVGSVLVRMMRERNRYPGGYAGALTAASSVIGPIFPPSIPMIYYAISANASVGSLFLGGVVPALIIAGMLMALCYVIAIFRGFPTEEKASPAQRLLLARRAILPLLTPAILLGGIYSGIMTPTEAAAVAVAYAGVVSLVIFRAMGARETWQVLVDSAEKSAVVVMILAGAFLFGYVVAIERLPNTLAAWVGGWDMSPTTFLLMINLMFLGLGMFLPAATILLVIVPVVVPATLTLGIDPIHFGVIIVINTMIGLVTPPYGVLIFVVSAVNRLPTWDVIREILPFIAMLIASLVLLVLFPELVLFVPEQFGYRPI</sequence>
<dbReference type="InterPro" id="IPR010656">
    <property type="entry name" value="DctM"/>
</dbReference>
<keyword evidence="4 7" id="KW-0812">Transmembrane</keyword>
<keyword evidence="5 7" id="KW-1133">Transmembrane helix</keyword>
<evidence type="ECO:0000256" key="5">
    <source>
        <dbReference type="ARBA" id="ARBA00022989"/>
    </source>
</evidence>
<feature type="transmembrane region" description="Helical" evidence="7">
    <location>
        <begin position="317"/>
        <end position="346"/>
    </location>
</feature>
<keyword evidence="6 7" id="KW-0472">Membrane</keyword>
<comment type="caution">
    <text evidence="9">The sequence shown here is derived from an EMBL/GenBank/DDBJ whole genome shotgun (WGS) entry which is preliminary data.</text>
</comment>
<comment type="function">
    <text evidence="7">Part of the tripartite ATP-independent periplasmic (TRAP) transport system.</text>
</comment>
<keyword evidence="10" id="KW-1185">Reference proteome</keyword>
<keyword evidence="2" id="KW-1003">Cell membrane</keyword>
<evidence type="ECO:0000256" key="2">
    <source>
        <dbReference type="ARBA" id="ARBA00022475"/>
    </source>
</evidence>
<comment type="subcellular location">
    <subcellularLocation>
        <location evidence="1 7">Cell inner membrane</location>
        <topology evidence="1 7">Multi-pass membrane protein</topology>
    </subcellularLocation>
</comment>
<feature type="transmembrane region" description="Helical" evidence="7">
    <location>
        <begin position="358"/>
        <end position="387"/>
    </location>
</feature>
<dbReference type="PANTHER" id="PTHR33362:SF3">
    <property type="entry name" value="SIALIC ACID TRAP TRANSPORTER PERMEASE PROTEIN SIAT"/>
    <property type="match status" value="1"/>
</dbReference>
<reference evidence="9" key="1">
    <citation type="submission" date="2021-07" db="EMBL/GenBank/DDBJ databases">
        <title>Pseudohoeflea marina sp. nov. a polyhydroxyalcanoate-producing bacterium.</title>
        <authorList>
            <person name="Zheng W."/>
            <person name="Yu S."/>
            <person name="Huang Y."/>
        </authorList>
    </citation>
    <scope>NUCLEOTIDE SEQUENCE</scope>
    <source>
        <strain evidence="9">DP4N28-3</strain>
    </source>
</reference>
<evidence type="ECO:0000256" key="7">
    <source>
        <dbReference type="RuleBase" id="RU369079"/>
    </source>
</evidence>
<evidence type="ECO:0000256" key="3">
    <source>
        <dbReference type="ARBA" id="ARBA00022519"/>
    </source>
</evidence>